<dbReference type="Proteomes" id="UP000603434">
    <property type="component" value="Unassembled WGS sequence"/>
</dbReference>
<keyword evidence="7" id="KW-0315">Glutamine amidotransferase</keyword>
<dbReference type="EMBL" id="JACNJH010000191">
    <property type="protein sequence ID" value="MBC8362432.1"/>
    <property type="molecule type" value="Genomic_DNA"/>
</dbReference>
<dbReference type="GO" id="GO:0005524">
    <property type="term" value="F:ATP binding"/>
    <property type="evidence" value="ECO:0007669"/>
    <property type="project" value="UniProtKB-KW"/>
</dbReference>
<dbReference type="AlphaFoldDB" id="A0A8J6NLZ9"/>
<evidence type="ECO:0000256" key="2">
    <source>
        <dbReference type="ARBA" id="ARBA00022598"/>
    </source>
</evidence>
<dbReference type="PROSITE" id="PS51273">
    <property type="entry name" value="GATASE_TYPE_1"/>
    <property type="match status" value="1"/>
</dbReference>
<proteinExistence type="predicted"/>
<dbReference type="Gene3D" id="3.40.50.880">
    <property type="match status" value="1"/>
</dbReference>
<evidence type="ECO:0000313" key="8">
    <source>
        <dbReference type="EMBL" id="MBC8362432.1"/>
    </source>
</evidence>
<keyword evidence="3" id="KW-0547">Nucleotide-binding</keyword>
<keyword evidence="6" id="KW-0067">ATP-binding</keyword>
<evidence type="ECO:0000256" key="3">
    <source>
        <dbReference type="ARBA" id="ARBA00022741"/>
    </source>
</evidence>
<evidence type="ECO:0000256" key="4">
    <source>
        <dbReference type="ARBA" id="ARBA00022755"/>
    </source>
</evidence>
<evidence type="ECO:0000313" key="9">
    <source>
        <dbReference type="Proteomes" id="UP000603434"/>
    </source>
</evidence>
<keyword evidence="1" id="KW-0963">Cytoplasm</keyword>
<evidence type="ECO:0000256" key="6">
    <source>
        <dbReference type="ARBA" id="ARBA00022840"/>
    </source>
</evidence>
<evidence type="ECO:0000256" key="1">
    <source>
        <dbReference type="ARBA" id="ARBA00022490"/>
    </source>
</evidence>
<dbReference type="GO" id="GO:0005737">
    <property type="term" value="C:cytoplasm"/>
    <property type="evidence" value="ECO:0007669"/>
    <property type="project" value="TreeGrafter"/>
</dbReference>
<keyword evidence="4" id="KW-0658">Purine biosynthesis</keyword>
<organism evidence="8 9">
    <name type="scientific">Candidatus Desulfatibia profunda</name>
    <dbReference type="NCBI Taxonomy" id="2841695"/>
    <lineage>
        <taxon>Bacteria</taxon>
        <taxon>Pseudomonadati</taxon>
        <taxon>Thermodesulfobacteriota</taxon>
        <taxon>Desulfobacteria</taxon>
        <taxon>Desulfobacterales</taxon>
        <taxon>Desulfobacterales incertae sedis</taxon>
        <taxon>Candidatus Desulfatibia</taxon>
    </lineage>
</organism>
<protein>
    <submittedName>
        <fullName evidence="8">Phosphoribosylformylglycinamidine synthase subunit PurQ</fullName>
    </submittedName>
</protein>
<dbReference type="SUPFAM" id="SSF52317">
    <property type="entry name" value="Class I glutamine amidotransferase-like"/>
    <property type="match status" value="1"/>
</dbReference>
<sequence length="273" mass="29851">MEKVKALVLTGYGLNCDHETAYALELAGASAGRVHINSLINGAVSLMDFKIMVFGGGFSWGDDHGAGVIQAVRMKTHLGDQILKFIEAGNLVLGICNGFQTLVNLGLLPAFDHDYTRRSVALTFNDCGNFRDDWVALTVNPASPCIFTVGIDRMELPIRHGEGKFYAGESAVRQLSDHNQVVMQYAGPGGRPAGGEFPYNPNGSINDIAGICDPTGRVFGLMPHPEAFNHWTNHPRWTRHKETLKRRGLATDTGPTIGIRLFQNAVDYIRNNK</sequence>
<dbReference type="SMART" id="SM01211">
    <property type="entry name" value="GATase_5"/>
    <property type="match status" value="1"/>
</dbReference>
<accession>A0A8J6NLZ9</accession>
<dbReference type="PIRSF" id="PIRSF001586">
    <property type="entry name" value="FGAM_synth_I"/>
    <property type="match status" value="1"/>
</dbReference>
<name>A0A8J6NLZ9_9BACT</name>
<comment type="caution">
    <text evidence="8">The sequence shown here is derived from an EMBL/GenBank/DDBJ whole genome shotgun (WGS) entry which is preliminary data.</text>
</comment>
<dbReference type="GO" id="GO:0016787">
    <property type="term" value="F:hydrolase activity"/>
    <property type="evidence" value="ECO:0007669"/>
    <property type="project" value="UniProtKB-KW"/>
</dbReference>
<dbReference type="Pfam" id="PF13507">
    <property type="entry name" value="GATase_5"/>
    <property type="match status" value="1"/>
</dbReference>
<keyword evidence="5" id="KW-0378">Hydrolase</keyword>
<dbReference type="InterPro" id="IPR029062">
    <property type="entry name" value="Class_I_gatase-like"/>
</dbReference>
<gene>
    <name evidence="8" type="ORF">H8E23_13660</name>
</gene>
<keyword evidence="2" id="KW-0436">Ligase</keyword>
<dbReference type="PANTHER" id="PTHR10099:SF1">
    <property type="entry name" value="PHOSPHORIBOSYLFORMYLGLYCINAMIDINE SYNTHASE"/>
    <property type="match status" value="1"/>
</dbReference>
<evidence type="ECO:0000256" key="5">
    <source>
        <dbReference type="ARBA" id="ARBA00022801"/>
    </source>
</evidence>
<evidence type="ECO:0000256" key="7">
    <source>
        <dbReference type="ARBA" id="ARBA00022962"/>
    </source>
</evidence>
<dbReference type="GO" id="GO:0006189">
    <property type="term" value="P:'de novo' IMP biosynthetic process"/>
    <property type="evidence" value="ECO:0007669"/>
    <property type="project" value="InterPro"/>
</dbReference>
<dbReference type="InterPro" id="IPR010075">
    <property type="entry name" value="PRibForGlyAmidine_synth_PurQ"/>
</dbReference>
<dbReference type="PANTHER" id="PTHR10099">
    <property type="entry name" value="PHOSPHORIBOSYLFORMYLGLYCINAMIDINE SYNTHASE"/>
    <property type="match status" value="1"/>
</dbReference>
<reference evidence="8 9" key="1">
    <citation type="submission" date="2020-08" db="EMBL/GenBank/DDBJ databases">
        <title>Bridging the membrane lipid divide: bacteria of the FCB group superphylum have the potential to synthesize archaeal ether lipids.</title>
        <authorList>
            <person name="Villanueva L."/>
            <person name="Von Meijenfeldt F.A.B."/>
            <person name="Westbye A.B."/>
            <person name="Yadav S."/>
            <person name="Hopmans E.C."/>
            <person name="Dutilh B.E."/>
            <person name="Sinninghe Damste J.S."/>
        </authorList>
    </citation>
    <scope>NUCLEOTIDE SEQUENCE [LARGE SCALE GENOMIC DNA]</scope>
    <source>
        <strain evidence="8">NIOZ-UU30</strain>
    </source>
</reference>
<dbReference type="GO" id="GO:0004642">
    <property type="term" value="F:phosphoribosylformylglycinamidine synthase activity"/>
    <property type="evidence" value="ECO:0007669"/>
    <property type="project" value="InterPro"/>
</dbReference>